<comment type="caution">
    <text evidence="1">The sequence shown here is derived from an EMBL/GenBank/DDBJ whole genome shotgun (WGS) entry which is preliminary data.</text>
</comment>
<evidence type="ECO:0000313" key="1">
    <source>
        <dbReference type="EMBL" id="NRF65700.1"/>
    </source>
</evidence>
<keyword evidence="2" id="KW-1185">Reference proteome</keyword>
<sequence>MDLPDRRETNIDILIALHATKCRLATLINARQGRGEATADLDAQLAANRAKAGEMARFLRMNPNILGSFTTPS</sequence>
<proteinExistence type="predicted"/>
<dbReference type="RefSeq" id="WP_173119967.1">
    <property type="nucleotide sequence ID" value="NZ_JABRWJ010000001.1"/>
</dbReference>
<organism evidence="1 2">
    <name type="scientific">Pseudaquabacterium terrae</name>
    <dbReference type="NCBI Taxonomy" id="2732868"/>
    <lineage>
        <taxon>Bacteria</taxon>
        <taxon>Pseudomonadati</taxon>
        <taxon>Pseudomonadota</taxon>
        <taxon>Betaproteobacteria</taxon>
        <taxon>Burkholderiales</taxon>
        <taxon>Sphaerotilaceae</taxon>
        <taxon>Pseudaquabacterium</taxon>
    </lineage>
</organism>
<accession>A0ABX2EA47</accession>
<evidence type="ECO:0000313" key="2">
    <source>
        <dbReference type="Proteomes" id="UP000737171"/>
    </source>
</evidence>
<dbReference type="EMBL" id="JABRWJ010000001">
    <property type="protein sequence ID" value="NRF65700.1"/>
    <property type="molecule type" value="Genomic_DNA"/>
</dbReference>
<name>A0ABX2EA47_9BURK</name>
<protein>
    <submittedName>
        <fullName evidence="1">Uncharacterized protein</fullName>
    </submittedName>
</protein>
<dbReference type="Proteomes" id="UP000737171">
    <property type="component" value="Unassembled WGS sequence"/>
</dbReference>
<gene>
    <name evidence="1" type="ORF">HLB44_01750</name>
</gene>
<reference evidence="1 2" key="1">
    <citation type="submission" date="2020-05" db="EMBL/GenBank/DDBJ databases">
        <title>Aquincola sp. isolate from soil.</title>
        <authorList>
            <person name="Han J."/>
            <person name="Kim D.-U."/>
        </authorList>
    </citation>
    <scope>NUCLEOTIDE SEQUENCE [LARGE SCALE GENOMIC DNA]</scope>
    <source>
        <strain evidence="1 2">S2</strain>
    </source>
</reference>